<evidence type="ECO:0000313" key="4">
    <source>
        <dbReference type="Proteomes" id="UP000271624"/>
    </source>
</evidence>
<dbReference type="EMBL" id="RSCL01000004">
    <property type="protein sequence ID" value="RUT07682.1"/>
    <property type="molecule type" value="Genomic_DNA"/>
</dbReference>
<gene>
    <name evidence="3" type="ORF">DSM106972_019420</name>
</gene>
<reference evidence="3" key="2">
    <citation type="journal article" date="2019" name="Genome Biol. Evol.">
        <title>Day and night: Metabolic profiles and evolutionary relationships of six axenic non-marine cyanobacteria.</title>
        <authorList>
            <person name="Will S.E."/>
            <person name="Henke P."/>
            <person name="Boedeker C."/>
            <person name="Huang S."/>
            <person name="Brinkmann H."/>
            <person name="Rohde M."/>
            <person name="Jarek M."/>
            <person name="Friedl T."/>
            <person name="Seufert S."/>
            <person name="Schumacher M."/>
            <person name="Overmann J."/>
            <person name="Neumann-Schaal M."/>
            <person name="Petersen J."/>
        </authorList>
    </citation>
    <scope>NUCLEOTIDE SEQUENCE [LARGE SCALE GENOMIC DNA]</scope>
    <source>
        <strain evidence="3">PCC 7102</strain>
    </source>
</reference>
<proteinExistence type="predicted"/>
<feature type="chain" id="PRO_5030092574" description="SLH domain-containing protein" evidence="2">
    <location>
        <begin position="26"/>
        <end position="104"/>
    </location>
</feature>
<organism evidence="3 4">
    <name type="scientific">Dulcicalothrix desertica PCC 7102</name>
    <dbReference type="NCBI Taxonomy" id="232991"/>
    <lineage>
        <taxon>Bacteria</taxon>
        <taxon>Bacillati</taxon>
        <taxon>Cyanobacteriota</taxon>
        <taxon>Cyanophyceae</taxon>
        <taxon>Nostocales</taxon>
        <taxon>Calotrichaceae</taxon>
        <taxon>Dulcicalothrix</taxon>
    </lineage>
</organism>
<protein>
    <recommendedName>
        <fullName evidence="5">SLH domain-containing protein</fullName>
    </recommendedName>
</protein>
<keyword evidence="2" id="KW-0732">Signal</keyword>
<comment type="caution">
    <text evidence="3">The sequence shown here is derived from an EMBL/GenBank/DDBJ whole genome shotgun (WGS) entry which is preliminary data.</text>
</comment>
<evidence type="ECO:0000313" key="3">
    <source>
        <dbReference type="EMBL" id="RUT07682.1"/>
    </source>
</evidence>
<name>A0A433VNS7_9CYAN</name>
<reference evidence="3" key="1">
    <citation type="submission" date="2018-12" db="EMBL/GenBank/DDBJ databases">
        <authorList>
            <person name="Will S."/>
            <person name="Neumann-Schaal M."/>
            <person name="Henke P."/>
        </authorList>
    </citation>
    <scope>NUCLEOTIDE SEQUENCE</scope>
    <source>
        <strain evidence="3">PCC 7102</strain>
    </source>
</reference>
<sequence length="104" mass="11388">MLKKLLILVSLTSPLWVITASTAQTQPTEAEIREACTTGQVNKLPSPYTDVSKNHWAYTAVASLYYCKSRGIFGTAPTSQLQTEQKFGEPNPATPYKAPTNPNN</sequence>
<feature type="region of interest" description="Disordered" evidence="1">
    <location>
        <begin position="79"/>
        <end position="104"/>
    </location>
</feature>
<keyword evidence="4" id="KW-1185">Reference proteome</keyword>
<evidence type="ECO:0000256" key="2">
    <source>
        <dbReference type="SAM" id="SignalP"/>
    </source>
</evidence>
<evidence type="ECO:0008006" key="5">
    <source>
        <dbReference type="Google" id="ProtNLM"/>
    </source>
</evidence>
<feature type="signal peptide" evidence="2">
    <location>
        <begin position="1"/>
        <end position="25"/>
    </location>
</feature>
<evidence type="ECO:0000256" key="1">
    <source>
        <dbReference type="SAM" id="MobiDB-lite"/>
    </source>
</evidence>
<dbReference type="RefSeq" id="WP_127080556.1">
    <property type="nucleotide sequence ID" value="NZ_RSCL01000004.1"/>
</dbReference>
<accession>A0A433VNS7</accession>
<dbReference type="Proteomes" id="UP000271624">
    <property type="component" value="Unassembled WGS sequence"/>
</dbReference>
<dbReference type="AlphaFoldDB" id="A0A433VNS7"/>
<dbReference type="OrthoDB" id="5195105at2"/>